<feature type="signal peptide" evidence="1">
    <location>
        <begin position="1"/>
        <end position="25"/>
    </location>
</feature>
<dbReference type="AlphaFoldDB" id="A0AAJ5BF46"/>
<evidence type="ECO:0000256" key="1">
    <source>
        <dbReference type="SAM" id="SignalP"/>
    </source>
</evidence>
<keyword evidence="1" id="KW-0732">Signal</keyword>
<reference evidence="2 3" key="1">
    <citation type="submission" date="2016-10" db="EMBL/GenBank/DDBJ databases">
        <authorList>
            <person name="Varghese N."/>
            <person name="Submissions S."/>
        </authorList>
    </citation>
    <scope>NUCLEOTIDE SEQUENCE [LARGE SCALE GENOMIC DNA]</scope>
    <source>
        <strain evidence="3">DSM 19823 / KCTC 23066 / CCTCC M 208030 / D25</strain>
    </source>
</reference>
<organism evidence="2 3">
    <name type="scientific">Myroides profundi</name>
    <dbReference type="NCBI Taxonomy" id="480520"/>
    <lineage>
        <taxon>Bacteria</taxon>
        <taxon>Pseudomonadati</taxon>
        <taxon>Bacteroidota</taxon>
        <taxon>Flavobacteriia</taxon>
        <taxon>Flavobacteriales</taxon>
        <taxon>Flavobacteriaceae</taxon>
        <taxon>Myroides</taxon>
    </lineage>
</organism>
<evidence type="ECO:0000313" key="2">
    <source>
        <dbReference type="EMBL" id="SER43900.1"/>
    </source>
</evidence>
<gene>
    <name evidence="2" type="ORF">SAMN04488089_1165</name>
</gene>
<evidence type="ECO:0008006" key="4">
    <source>
        <dbReference type="Google" id="ProtNLM"/>
    </source>
</evidence>
<dbReference type="Proteomes" id="UP000183496">
    <property type="component" value="Unassembled WGS sequence"/>
</dbReference>
<dbReference type="RefSeq" id="WP_041891998.1">
    <property type="nucleotide sequence ID" value="NZ_CP010817.1"/>
</dbReference>
<accession>A0AAJ5BF46</accession>
<protein>
    <recommendedName>
        <fullName evidence="4">DUF3857 domain-containing protein</fullName>
    </recommendedName>
</protein>
<dbReference type="EMBL" id="FOFY01000016">
    <property type="protein sequence ID" value="SER43900.1"/>
    <property type="molecule type" value="Genomic_DNA"/>
</dbReference>
<proteinExistence type="predicted"/>
<keyword evidence="3" id="KW-1185">Reference proteome</keyword>
<dbReference type="KEGG" id="mpw:MPR_1931"/>
<sequence>MNIFNTSIKSILLLFIFLFPSFIMAQSPVILDKITTLDSYKKLYEANTFDHNNSYFKSNDKGQWNNIPIKEVYFYKDYFMCSIDTSVKNTAKRLASYLEKNYPDNLIVEEGYYERTYTVVTRAFRLDFTAKVKEDTEVLENTKGELSIKFKKVEDNPLANLSDELKVNRDGIICLLKIECYNVVPAIFADGIPVLSRNTEDKYSRYETIELNKYILTPDIPIDLSFIFTPGIDKKGQVMSKVPKSSYAKIAIEYVNVKGDLLKTVNLFDNEAYVTDTIVNNGKTQYYHYTGTNDYTKKNIQFSHQLKAPVEYKLTGWSEGKDLRKEKNLEERIKQFYADYAALIMDKNIARITQLLYPSFLEKYTYNYNGTKLKSYTEYSYIKYMLNNSFKVVTAQTTKLHISTNGQLAFLESLDKTTYLKAVGLDQIENISFLFYIDKNTNELKIIR</sequence>
<feature type="chain" id="PRO_5042461092" description="DUF3857 domain-containing protein" evidence="1">
    <location>
        <begin position="26"/>
        <end position="448"/>
    </location>
</feature>
<name>A0AAJ5BF46_MYRPR</name>
<evidence type="ECO:0000313" key="3">
    <source>
        <dbReference type="Proteomes" id="UP000183496"/>
    </source>
</evidence>
<comment type="caution">
    <text evidence="2">The sequence shown here is derived from an EMBL/GenBank/DDBJ whole genome shotgun (WGS) entry which is preliminary data.</text>
</comment>